<feature type="chain" id="PRO_5028028005" evidence="7">
    <location>
        <begin position="21"/>
        <end position="319"/>
    </location>
</feature>
<dbReference type="GO" id="GO:0005576">
    <property type="term" value="C:extracellular region"/>
    <property type="evidence" value="ECO:0007669"/>
    <property type="project" value="UniProtKB-SubCell"/>
</dbReference>
<dbReference type="SUPFAM" id="SSF53300">
    <property type="entry name" value="vWA-like"/>
    <property type="match status" value="1"/>
</dbReference>
<dbReference type="PROSITE" id="PS50234">
    <property type="entry name" value="VWFA"/>
    <property type="match status" value="1"/>
</dbReference>
<evidence type="ECO:0000256" key="2">
    <source>
        <dbReference type="ARBA" id="ARBA00022525"/>
    </source>
</evidence>
<dbReference type="RefSeq" id="XP_030041952.1">
    <property type="nucleotide sequence ID" value="XM_030186092.1"/>
</dbReference>
<dbReference type="PRINTS" id="PR00453">
    <property type="entry name" value="VWFADOMAIN"/>
</dbReference>
<evidence type="ECO:0000259" key="8">
    <source>
        <dbReference type="PROSITE" id="PS50234"/>
    </source>
</evidence>
<dbReference type="KEGG" id="muo:115456788"/>
<dbReference type="Gene3D" id="3.40.50.410">
    <property type="entry name" value="von Willebrand factor, type A domain"/>
    <property type="match status" value="1"/>
</dbReference>
<name>A0A6P7WFJ0_9AMPH</name>
<gene>
    <name evidence="10" type="primary">LOC115456788</name>
</gene>
<dbReference type="PANTHER" id="PTHR24020">
    <property type="entry name" value="COLLAGEN ALPHA"/>
    <property type="match status" value="1"/>
</dbReference>
<evidence type="ECO:0000256" key="4">
    <source>
        <dbReference type="ARBA" id="ARBA00022737"/>
    </source>
</evidence>
<proteinExistence type="predicted"/>
<evidence type="ECO:0000313" key="9">
    <source>
        <dbReference type="Proteomes" id="UP000515156"/>
    </source>
</evidence>
<keyword evidence="4" id="KW-0677">Repeat</keyword>
<feature type="signal peptide" evidence="7">
    <location>
        <begin position="1"/>
        <end position="20"/>
    </location>
</feature>
<dbReference type="FunFam" id="3.40.50.410:FF:000004">
    <property type="entry name" value="collagen alpha-6(VI) chain"/>
    <property type="match status" value="1"/>
</dbReference>
<accession>A0A6P7WFJ0</accession>
<dbReference type="AlphaFoldDB" id="A0A6P7WFJ0"/>
<dbReference type="PANTHER" id="PTHR24020:SF84">
    <property type="entry name" value="VWFA DOMAIN-CONTAINING PROTEIN"/>
    <property type="match status" value="1"/>
</dbReference>
<dbReference type="SMART" id="SM00327">
    <property type="entry name" value="VWA"/>
    <property type="match status" value="1"/>
</dbReference>
<dbReference type="InterPro" id="IPR050525">
    <property type="entry name" value="ECM_Assembly_Org"/>
</dbReference>
<reference evidence="10" key="1">
    <citation type="submission" date="2025-08" db="UniProtKB">
        <authorList>
            <consortium name="RefSeq"/>
        </authorList>
    </citation>
    <scope>IDENTIFICATION</scope>
</reference>
<keyword evidence="3 7" id="KW-0732">Signal</keyword>
<feature type="domain" description="VWFA" evidence="8">
    <location>
        <begin position="40"/>
        <end position="211"/>
    </location>
</feature>
<dbReference type="Pfam" id="PF00092">
    <property type="entry name" value="VWA"/>
    <property type="match status" value="1"/>
</dbReference>
<dbReference type="InParanoid" id="A0A6P7WFJ0"/>
<keyword evidence="2" id="KW-0964">Secreted</keyword>
<evidence type="ECO:0000313" key="10">
    <source>
        <dbReference type="RefSeq" id="XP_030041952.1"/>
    </source>
</evidence>
<keyword evidence="9" id="KW-1185">Reference proteome</keyword>
<evidence type="ECO:0000256" key="3">
    <source>
        <dbReference type="ARBA" id="ARBA00022729"/>
    </source>
</evidence>
<evidence type="ECO:0000256" key="5">
    <source>
        <dbReference type="ARBA" id="ARBA00023180"/>
    </source>
</evidence>
<dbReference type="InterPro" id="IPR002035">
    <property type="entry name" value="VWF_A"/>
</dbReference>
<sequence length="319" mass="34235">MKAIGILFTVLSLWIGLCPATDSTNSTNSTTQCTTKQEAILVFLQDGSGSIWPQDFNKSKAFAVNITQHFQIGRNNVQVGCVQFSDVVEVEFTPVTYDDANSITSAIMNMVQLKQGTKTGKALNATIPILQQAAASRPGVPIFLLVTTDGASQDDVREPAENLRNTTNAIVYCIGVGTEANQTELNLIAGNKSRVFTVGSFDGLKDIQNTVMKQMCSEVPVQNNSPPAVSKDSTPAVSKDSTPAVSNKGNDNCECPVCKKVPKQKTFFACYDMCGEQNKCPPDQKCCFDGQYNRCFTGKEKVCLGGEVKPANANAKASG</sequence>
<dbReference type="OrthoDB" id="6132182at2759"/>
<organism evidence="9 10">
    <name type="scientific">Microcaecilia unicolor</name>
    <dbReference type="NCBI Taxonomy" id="1415580"/>
    <lineage>
        <taxon>Eukaryota</taxon>
        <taxon>Metazoa</taxon>
        <taxon>Chordata</taxon>
        <taxon>Craniata</taxon>
        <taxon>Vertebrata</taxon>
        <taxon>Euteleostomi</taxon>
        <taxon>Amphibia</taxon>
        <taxon>Gymnophiona</taxon>
        <taxon>Siphonopidae</taxon>
        <taxon>Microcaecilia</taxon>
    </lineage>
</organism>
<comment type="subcellular location">
    <subcellularLocation>
        <location evidence="1">Secreted</location>
    </subcellularLocation>
</comment>
<evidence type="ECO:0000256" key="1">
    <source>
        <dbReference type="ARBA" id="ARBA00004613"/>
    </source>
</evidence>
<dbReference type="InterPro" id="IPR036465">
    <property type="entry name" value="vWFA_dom_sf"/>
</dbReference>
<evidence type="ECO:0000256" key="7">
    <source>
        <dbReference type="SAM" id="SignalP"/>
    </source>
</evidence>
<evidence type="ECO:0000256" key="6">
    <source>
        <dbReference type="SAM" id="MobiDB-lite"/>
    </source>
</evidence>
<feature type="region of interest" description="Disordered" evidence="6">
    <location>
        <begin position="221"/>
        <end position="244"/>
    </location>
</feature>
<keyword evidence="5" id="KW-0325">Glycoprotein</keyword>
<dbReference type="Proteomes" id="UP000515156">
    <property type="component" value="Chromosome 13"/>
</dbReference>
<protein>
    <submittedName>
        <fullName evidence="10">Collagen alpha-6(VI) chain-like</fullName>
    </submittedName>
</protein>
<dbReference type="GeneID" id="115456788"/>